<reference evidence="1" key="1">
    <citation type="submission" date="2021-02" db="EMBL/GenBank/DDBJ databases">
        <authorList>
            <person name="Dougan E. K."/>
            <person name="Rhodes N."/>
            <person name="Thang M."/>
            <person name="Chan C."/>
        </authorList>
    </citation>
    <scope>NUCLEOTIDE SEQUENCE</scope>
</reference>
<keyword evidence="2" id="KW-1185">Reference proteome</keyword>
<dbReference type="AlphaFoldDB" id="A0A812NUM5"/>
<protein>
    <submittedName>
        <fullName evidence="1">Uncharacterized protein</fullName>
    </submittedName>
</protein>
<feature type="non-terminal residue" evidence="1">
    <location>
        <position position="1"/>
    </location>
</feature>
<organism evidence="1 2">
    <name type="scientific">Symbiodinium necroappetens</name>
    <dbReference type="NCBI Taxonomy" id="1628268"/>
    <lineage>
        <taxon>Eukaryota</taxon>
        <taxon>Sar</taxon>
        <taxon>Alveolata</taxon>
        <taxon>Dinophyceae</taxon>
        <taxon>Suessiales</taxon>
        <taxon>Symbiodiniaceae</taxon>
        <taxon>Symbiodinium</taxon>
    </lineage>
</organism>
<sequence>VPHAFFTQLQSHCHRLPLALEWAQESAGSDDRLQELSQPNSRWHVGEQVDRLVDDFADMWIGAVVQAVRHGGLYDIVYVDTGAVETNVEAEELRRRCVPCPLGSELWELLCTFASDGPELCAYSRVERASRAAAEREGQVLWSILYHSNFGRCGSRCALERPGEADLLRARPAAAACRAVCADPAQSPLPRQRLPWKDKYAERFVDLRREQLQQKLLVPGAPPAGAFGRRGQDLDGRLRFGK</sequence>
<feature type="non-terminal residue" evidence="1">
    <location>
        <position position="242"/>
    </location>
</feature>
<accession>A0A812NUM5</accession>
<gene>
    <name evidence="1" type="ORF">SNEC2469_LOCUS7857</name>
</gene>
<evidence type="ECO:0000313" key="1">
    <source>
        <dbReference type="EMBL" id="CAE7315395.1"/>
    </source>
</evidence>
<dbReference type="OrthoDB" id="10561314at2759"/>
<dbReference type="EMBL" id="CAJNJA010013199">
    <property type="protein sequence ID" value="CAE7315395.1"/>
    <property type="molecule type" value="Genomic_DNA"/>
</dbReference>
<name>A0A812NUM5_9DINO</name>
<comment type="caution">
    <text evidence="1">The sequence shown here is derived from an EMBL/GenBank/DDBJ whole genome shotgun (WGS) entry which is preliminary data.</text>
</comment>
<proteinExistence type="predicted"/>
<evidence type="ECO:0000313" key="2">
    <source>
        <dbReference type="Proteomes" id="UP000601435"/>
    </source>
</evidence>
<dbReference type="Proteomes" id="UP000601435">
    <property type="component" value="Unassembled WGS sequence"/>
</dbReference>